<dbReference type="SMART" id="SM00382">
    <property type="entry name" value="AAA"/>
    <property type="match status" value="1"/>
</dbReference>
<dbReference type="InterPro" id="IPR027417">
    <property type="entry name" value="P-loop_NTPase"/>
</dbReference>
<dbReference type="Proteomes" id="UP000466864">
    <property type="component" value="Unassembled WGS sequence"/>
</dbReference>
<dbReference type="InterPro" id="IPR002611">
    <property type="entry name" value="IstB_ATP-bd"/>
</dbReference>
<keyword evidence="3" id="KW-1185">Reference proteome</keyword>
<dbReference type="Gene3D" id="3.40.50.300">
    <property type="entry name" value="P-loop containing nucleotide triphosphate hydrolases"/>
    <property type="match status" value="1"/>
</dbReference>
<dbReference type="InterPro" id="IPR003593">
    <property type="entry name" value="AAA+_ATPase"/>
</dbReference>
<dbReference type="Pfam" id="PF01695">
    <property type="entry name" value="IstB_IS21"/>
    <property type="match status" value="1"/>
</dbReference>
<proteinExistence type="predicted"/>
<dbReference type="CDD" id="cd00009">
    <property type="entry name" value="AAA"/>
    <property type="match status" value="1"/>
</dbReference>
<organism evidence="2 3">
    <name type="scientific">Bilifractor porci</name>
    <dbReference type="NCBI Taxonomy" id="2606636"/>
    <lineage>
        <taxon>Bacteria</taxon>
        <taxon>Bacillati</taxon>
        <taxon>Bacillota</taxon>
        <taxon>Clostridia</taxon>
        <taxon>Lachnospirales</taxon>
        <taxon>Lachnospiraceae</taxon>
        <taxon>Bilifractor</taxon>
    </lineage>
</organism>
<evidence type="ECO:0000313" key="3">
    <source>
        <dbReference type="Proteomes" id="UP000466864"/>
    </source>
</evidence>
<evidence type="ECO:0000313" key="2">
    <source>
        <dbReference type="EMBL" id="MST82787.1"/>
    </source>
</evidence>
<dbReference type="InterPro" id="IPR028350">
    <property type="entry name" value="DNAC/IstB-like"/>
</dbReference>
<evidence type="ECO:0000259" key="1">
    <source>
        <dbReference type="SMART" id="SM00382"/>
    </source>
</evidence>
<dbReference type="PIRSF" id="PIRSF003073">
    <property type="entry name" value="DNAC_TnpB_IstB"/>
    <property type="match status" value="1"/>
</dbReference>
<comment type="caution">
    <text evidence="2">The sequence shown here is derived from an EMBL/GenBank/DDBJ whole genome shotgun (WGS) entry which is preliminary data.</text>
</comment>
<dbReference type="EMBL" id="VUMV01000008">
    <property type="protein sequence ID" value="MST82787.1"/>
    <property type="molecule type" value="Genomic_DNA"/>
</dbReference>
<feature type="domain" description="AAA+ ATPase" evidence="1">
    <location>
        <begin position="120"/>
        <end position="259"/>
    </location>
</feature>
<dbReference type="GO" id="GO:0005524">
    <property type="term" value="F:ATP binding"/>
    <property type="evidence" value="ECO:0007669"/>
    <property type="project" value="InterPro"/>
</dbReference>
<dbReference type="AlphaFoldDB" id="A0A7X2P9N3"/>
<protein>
    <submittedName>
        <fullName evidence="2">AAA family ATPase</fullName>
    </submittedName>
</protein>
<dbReference type="PANTHER" id="PTHR30050:SF4">
    <property type="entry name" value="ATP-BINDING PROTEIN RV3427C IN INSERTION SEQUENCE-RELATED"/>
    <property type="match status" value="1"/>
</dbReference>
<sequence length="283" mass="32714">MIHGSISSIWRRADGMNKDAAPLFREIGVMAKDLKLDATTEEIACFAQDNNLSYDNVYYIHKLFQLMDEKKRRHIVEMMLNLSRLPMKHPCTFDNFDFTRFHGHEADELENLQTLTMLEARQNLLLVGPQGVGKTHLAMAIGYKCCEKGLKTHFLKASELNDKFTAALQDGQREKIIRRLVKPTCLIIDEFGYCDFDKENTRLFFDVVDRRYSKDVPNTMILTSNVEPDKWIDFFSDKEALKSAMDRFFDQCLVISLHGNSYRGSGRRKIEIHVGDQLTAMNN</sequence>
<accession>A0A7X2P9N3</accession>
<dbReference type="GO" id="GO:0006260">
    <property type="term" value="P:DNA replication"/>
    <property type="evidence" value="ECO:0007669"/>
    <property type="project" value="TreeGrafter"/>
</dbReference>
<reference evidence="2 3" key="1">
    <citation type="submission" date="2019-08" db="EMBL/GenBank/DDBJ databases">
        <title>In-depth cultivation of the pig gut microbiome towards novel bacterial diversity and tailored functional studies.</title>
        <authorList>
            <person name="Wylensek D."/>
            <person name="Hitch T.C.A."/>
            <person name="Clavel T."/>
        </authorList>
    </citation>
    <scope>NUCLEOTIDE SEQUENCE [LARGE SCALE GENOMIC DNA]</scope>
    <source>
        <strain evidence="2 3">Oil+RF-744-WCA-WT-13</strain>
    </source>
</reference>
<gene>
    <name evidence="2" type="ORF">FYJ60_10735</name>
</gene>
<dbReference type="PANTHER" id="PTHR30050">
    <property type="entry name" value="CHROMOSOMAL REPLICATION INITIATOR PROTEIN DNAA"/>
    <property type="match status" value="1"/>
</dbReference>
<dbReference type="SUPFAM" id="SSF52540">
    <property type="entry name" value="P-loop containing nucleoside triphosphate hydrolases"/>
    <property type="match status" value="1"/>
</dbReference>
<name>A0A7X2P9N3_9FIRM</name>